<dbReference type="EMBL" id="HBUF01261148">
    <property type="protein sequence ID" value="CAG6682912.1"/>
    <property type="molecule type" value="Transcribed_RNA"/>
</dbReference>
<name>A0A8D8X613_9HEMI</name>
<dbReference type="EMBL" id="HBUF01261151">
    <property type="protein sequence ID" value="CAG6682925.1"/>
    <property type="molecule type" value="Transcribed_RNA"/>
</dbReference>
<organism evidence="1">
    <name type="scientific">Cacopsylla melanoneura</name>
    <dbReference type="NCBI Taxonomy" id="428564"/>
    <lineage>
        <taxon>Eukaryota</taxon>
        <taxon>Metazoa</taxon>
        <taxon>Ecdysozoa</taxon>
        <taxon>Arthropoda</taxon>
        <taxon>Hexapoda</taxon>
        <taxon>Insecta</taxon>
        <taxon>Pterygota</taxon>
        <taxon>Neoptera</taxon>
        <taxon>Paraneoptera</taxon>
        <taxon>Hemiptera</taxon>
        <taxon>Sternorrhyncha</taxon>
        <taxon>Psylloidea</taxon>
        <taxon>Psyllidae</taxon>
        <taxon>Psyllinae</taxon>
        <taxon>Cacopsylla</taxon>
    </lineage>
</organism>
<reference evidence="1" key="1">
    <citation type="submission" date="2021-05" db="EMBL/GenBank/DDBJ databases">
        <authorList>
            <person name="Alioto T."/>
            <person name="Alioto T."/>
            <person name="Gomez Garrido J."/>
        </authorList>
    </citation>
    <scope>NUCLEOTIDE SEQUENCE</scope>
</reference>
<dbReference type="EMBL" id="HBUF01261154">
    <property type="protein sequence ID" value="CAG6682937.1"/>
    <property type="molecule type" value="Transcribed_RNA"/>
</dbReference>
<dbReference type="EMBL" id="HBUF01261150">
    <property type="protein sequence ID" value="CAG6682920.1"/>
    <property type="molecule type" value="Transcribed_RNA"/>
</dbReference>
<sequence length="101" mass="11152">MEDTRESKTTELFLQESMNTELTLPFTTRVELMQLNMYTTLFISAPSTTRFELSFWYSTSHFFPSLANTGGLLIGAAGRPGEVTALCEAGVGPDAFKLGFL</sequence>
<dbReference type="AlphaFoldDB" id="A0A8D8X613"/>
<dbReference type="EMBL" id="HBUF01261147">
    <property type="protein sequence ID" value="CAG6682908.1"/>
    <property type="molecule type" value="Transcribed_RNA"/>
</dbReference>
<dbReference type="EMBL" id="HBUF01261156">
    <property type="protein sequence ID" value="CAG6682945.1"/>
    <property type="molecule type" value="Transcribed_RNA"/>
</dbReference>
<dbReference type="EMBL" id="HBUF01261155">
    <property type="protein sequence ID" value="CAG6682941.1"/>
    <property type="molecule type" value="Transcribed_RNA"/>
</dbReference>
<dbReference type="EMBL" id="HBUF01261153">
    <property type="protein sequence ID" value="CAG6682932.1"/>
    <property type="molecule type" value="Transcribed_RNA"/>
</dbReference>
<protein>
    <submittedName>
        <fullName evidence="1">Uncharacterized protein</fullName>
    </submittedName>
</protein>
<dbReference type="EMBL" id="HBUF01261143">
    <property type="protein sequence ID" value="CAG6682893.1"/>
    <property type="molecule type" value="Transcribed_RNA"/>
</dbReference>
<dbReference type="EMBL" id="HBUF01261144">
    <property type="protein sequence ID" value="CAG6682898.1"/>
    <property type="molecule type" value="Transcribed_RNA"/>
</dbReference>
<evidence type="ECO:0000313" key="1">
    <source>
        <dbReference type="EMBL" id="CAG6682925.1"/>
    </source>
</evidence>
<dbReference type="EMBL" id="HBUF01261146">
    <property type="protein sequence ID" value="CAG6682904.1"/>
    <property type="molecule type" value="Transcribed_RNA"/>
</dbReference>
<accession>A0A8D8X613</accession>
<dbReference type="EMBL" id="HBUF01261149">
    <property type="protein sequence ID" value="CAG6682916.1"/>
    <property type="molecule type" value="Transcribed_RNA"/>
</dbReference>
<proteinExistence type="predicted"/>